<evidence type="ECO:0000256" key="7">
    <source>
        <dbReference type="SAM" id="Phobius"/>
    </source>
</evidence>
<dbReference type="Pfam" id="PF00854">
    <property type="entry name" value="PTR2"/>
    <property type="match status" value="2"/>
</dbReference>
<evidence type="ECO:0000256" key="2">
    <source>
        <dbReference type="ARBA" id="ARBA00005982"/>
    </source>
</evidence>
<dbReference type="GO" id="GO:0022857">
    <property type="term" value="F:transmembrane transporter activity"/>
    <property type="evidence" value="ECO:0007669"/>
    <property type="project" value="InterPro"/>
</dbReference>
<keyword evidence="3 7" id="KW-0812">Transmembrane</keyword>
<dbReference type="EMBL" id="LWDX02005043">
    <property type="protein sequence ID" value="OEL37563.1"/>
    <property type="molecule type" value="Genomic_DNA"/>
</dbReference>
<dbReference type="PROSITE" id="PS01022">
    <property type="entry name" value="PTR2_1"/>
    <property type="match status" value="1"/>
</dbReference>
<feature type="transmembrane region" description="Helical" evidence="7">
    <location>
        <begin position="849"/>
        <end position="875"/>
    </location>
</feature>
<keyword evidence="9" id="KW-1185">Reference proteome</keyword>
<organism evidence="8 9">
    <name type="scientific">Dichanthelium oligosanthes</name>
    <dbReference type="NCBI Taxonomy" id="888268"/>
    <lineage>
        <taxon>Eukaryota</taxon>
        <taxon>Viridiplantae</taxon>
        <taxon>Streptophyta</taxon>
        <taxon>Embryophyta</taxon>
        <taxon>Tracheophyta</taxon>
        <taxon>Spermatophyta</taxon>
        <taxon>Magnoliopsida</taxon>
        <taxon>Liliopsida</taxon>
        <taxon>Poales</taxon>
        <taxon>Poaceae</taxon>
        <taxon>PACMAD clade</taxon>
        <taxon>Panicoideae</taxon>
        <taxon>Panicodae</taxon>
        <taxon>Paniceae</taxon>
        <taxon>Dichantheliinae</taxon>
        <taxon>Dichanthelium</taxon>
    </lineage>
</organism>
<dbReference type="InterPro" id="IPR036259">
    <property type="entry name" value="MFS_trans_sf"/>
</dbReference>
<dbReference type="PANTHER" id="PTHR11654">
    <property type="entry name" value="OLIGOPEPTIDE TRANSPORTER-RELATED"/>
    <property type="match status" value="1"/>
</dbReference>
<evidence type="ECO:0000256" key="3">
    <source>
        <dbReference type="ARBA" id="ARBA00022692"/>
    </source>
</evidence>
<dbReference type="InterPro" id="IPR018456">
    <property type="entry name" value="PTR2_symporter_CS"/>
</dbReference>
<gene>
    <name evidence="8" type="ORF">BAE44_0001414</name>
</gene>
<accession>A0A1E5WJN1</accession>
<feature type="transmembrane region" description="Helical" evidence="7">
    <location>
        <begin position="95"/>
        <end position="117"/>
    </location>
</feature>
<feature type="transmembrane region" description="Helical" evidence="7">
    <location>
        <begin position="66"/>
        <end position="88"/>
    </location>
</feature>
<comment type="caution">
    <text evidence="8">The sequence shown here is derived from an EMBL/GenBank/DDBJ whole genome shotgun (WGS) entry which is preliminary data.</text>
</comment>
<dbReference type="OrthoDB" id="8904098at2759"/>
<feature type="transmembrane region" description="Helical" evidence="7">
    <location>
        <begin position="496"/>
        <end position="520"/>
    </location>
</feature>
<keyword evidence="4 7" id="KW-1133">Transmembrane helix</keyword>
<dbReference type="Gene3D" id="1.20.1250.20">
    <property type="entry name" value="MFS general substrate transporter like domains"/>
    <property type="match status" value="2"/>
</dbReference>
<reference evidence="8 9" key="1">
    <citation type="submission" date="2016-09" db="EMBL/GenBank/DDBJ databases">
        <title>The draft genome of Dichanthelium oligosanthes: A C3 panicoid grass species.</title>
        <authorList>
            <person name="Studer A.J."/>
            <person name="Schnable J.C."/>
            <person name="Brutnell T.P."/>
        </authorList>
    </citation>
    <scope>NUCLEOTIDE SEQUENCE [LARGE SCALE GENOMIC DNA]</scope>
    <source>
        <strain evidence="9">cv. Kellogg 1175</strain>
        <tissue evidence="8">Leaf</tissue>
    </source>
</reference>
<dbReference type="GO" id="GO:0016020">
    <property type="term" value="C:membrane"/>
    <property type="evidence" value="ECO:0007669"/>
    <property type="project" value="UniProtKB-SubCell"/>
</dbReference>
<dbReference type="Proteomes" id="UP000095767">
    <property type="component" value="Unassembled WGS sequence"/>
</dbReference>
<feature type="transmembrane region" description="Helical" evidence="7">
    <location>
        <begin position="1020"/>
        <end position="1040"/>
    </location>
</feature>
<keyword evidence="5 7" id="KW-0472">Membrane</keyword>
<evidence type="ECO:0000313" key="9">
    <source>
        <dbReference type="Proteomes" id="UP000095767"/>
    </source>
</evidence>
<feature type="transmembrane region" description="Helical" evidence="7">
    <location>
        <begin position="777"/>
        <end position="803"/>
    </location>
</feature>
<feature type="transmembrane region" description="Helical" evidence="7">
    <location>
        <begin position="824"/>
        <end position="843"/>
    </location>
</feature>
<dbReference type="AlphaFoldDB" id="A0A1E5WJN1"/>
<evidence type="ECO:0000256" key="1">
    <source>
        <dbReference type="ARBA" id="ARBA00004141"/>
    </source>
</evidence>
<feature type="transmembrane region" description="Helical" evidence="7">
    <location>
        <begin position="540"/>
        <end position="563"/>
    </location>
</feature>
<proteinExistence type="inferred from homology"/>
<feature type="transmembrane region" description="Helical" evidence="7">
    <location>
        <begin position="137"/>
        <end position="161"/>
    </location>
</feature>
<dbReference type="InterPro" id="IPR000109">
    <property type="entry name" value="POT_fam"/>
</dbReference>
<name>A0A1E5WJN1_9POAL</name>
<sequence>MEVSAAAMEEALPKPKARRQGGLRTIPFIISNEIFEKVASFGLTANMILYLTERYLMSPAFATVVLYNWSAFSNFLPISGAVLADAFLGRFRVIALGSFVSLFGMCLLCLTAILPVYKKTPECAARLADCVVVPWQLPLLFTSFALMSLGSGGIRPCTLAFGADQMDRRDSSAKNVRTLQTFFNWYYTVLGLSIVFAATVIVYIQQAKGWVVGFTVPVVLMVTALTLFLLGSPFYLKAASDRSAILGLVQVLVASYKNRHEPLLPETADASSFYNKAGCKPRTPTNKLRYLNRACVLRNPVKELTADGAACDPWRLCTVQQVEDTKAVIRVLPMWSTGILPGVIIGQQMFPTLQAKTMERRVGSLDIPAASFGVFSILTLTVWVAVYDCVLVRPLSRLTGHARGLTLRQRIGAGLVLFAVAMAVAARTEGIRRAAAIAEGLRDADPRTGRPVHMSAMRLVPQHCLMGLAEGLNLIGQIEFYYSEFPKTMSSIGVSLLALGLGFGALLGSAIVGVIGAATRGGGGNDGWLASNLNRGHYDYYYLVLAVLGTANVVYFVVCAWAYGEEGQNRVVAADDAAVEDGNGKEEEHKAGPKMEVDAQDGGLRGDGDGYGIGKKGRGGIKALPCILAFAFGLGCERCVMERSLAAETEPAAEECFKGKKGGFRALPFIFSNEMLEKVAGFGLNANMITYLTNKYHLSTVTSQTILFVWNAVSNFAPIPGAVVADMYLGRFMAVALGSLACFIGMVFLWLSATIPGARPPPCNNGEHCAPPGARHLAWLLAGFAFLSLGAGGVRPCSMAFGADQFSRHPKERRARILQAYFNAYYASIGVAFTIAATAIVYLQDNVGWSVGFAVPMGLMLLSTVSFVLGSRLYIKLKGKRQMFSGIGAAVGAVCRNHKARLPTKTGDGVYHHLKDCKLTVPTDQLRFLNRACIISGSKEDSDSPSDSRASAAAPERLGHKGKRPCTVDQVEQLKSAIRVLPIWSSTIFLALAMNQSFAVKQADNMDRRVGKSRFQVPSGSLTLFNMATMSLWSACYDRWVAPALRRYTGNQRGLTMKQRIGGGLLLATASTAVSAVVEGTRRSQALRGATISAFWLVPQFALVGLAEAFGVIGEIEFFYTELPKSMASFSMSLLYMAFGVGNLVGALIVKVVEVGSRSGGKTSWLVDDFNAGHYDYYYWLLTGYGVVNFAYFAWCCWVYGEEGKNVEWEEDDDGGQPLH</sequence>
<protein>
    <submittedName>
        <fullName evidence="8">Protein NRT1/ PTR FAMILY 1.1</fullName>
    </submittedName>
</protein>
<feature type="transmembrane region" description="Helical" evidence="7">
    <location>
        <begin position="1134"/>
        <end position="1157"/>
    </location>
</feature>
<feature type="transmembrane region" description="Helical" evidence="7">
    <location>
        <begin position="182"/>
        <end position="204"/>
    </location>
</feature>
<feature type="transmembrane region" description="Helical" evidence="7">
    <location>
        <begin position="732"/>
        <end position="751"/>
    </location>
</feature>
<feature type="compositionally biased region" description="Low complexity" evidence="6">
    <location>
        <begin position="945"/>
        <end position="956"/>
    </location>
</feature>
<comment type="similarity">
    <text evidence="2">Belongs to the major facilitator superfamily. Proton-dependent oligopeptide transporter (POT/PTR) (TC 2.A.17) family.</text>
</comment>
<dbReference type="SUPFAM" id="SSF103473">
    <property type="entry name" value="MFS general substrate transporter"/>
    <property type="match status" value="2"/>
</dbReference>
<feature type="region of interest" description="Disordered" evidence="6">
    <location>
        <begin position="938"/>
        <end position="963"/>
    </location>
</feature>
<feature type="transmembrane region" description="Helical" evidence="7">
    <location>
        <begin position="210"/>
        <end position="236"/>
    </location>
</feature>
<dbReference type="GO" id="GO:0006857">
    <property type="term" value="P:oligopeptide transport"/>
    <property type="evidence" value="ECO:0007669"/>
    <property type="project" value="InterPro"/>
</dbReference>
<evidence type="ECO:0000256" key="5">
    <source>
        <dbReference type="ARBA" id="ARBA00023136"/>
    </source>
</evidence>
<feature type="transmembrane region" description="Helical" evidence="7">
    <location>
        <begin position="1177"/>
        <end position="1200"/>
    </location>
</feature>
<comment type="subcellular location">
    <subcellularLocation>
        <location evidence="1">Membrane</location>
        <topology evidence="1">Multi-pass membrane protein</topology>
    </subcellularLocation>
</comment>
<evidence type="ECO:0000313" key="8">
    <source>
        <dbReference type="EMBL" id="OEL37563.1"/>
    </source>
</evidence>
<evidence type="ECO:0000256" key="6">
    <source>
        <dbReference type="SAM" id="MobiDB-lite"/>
    </source>
</evidence>
<feature type="transmembrane region" description="Helical" evidence="7">
    <location>
        <begin position="980"/>
        <end position="1000"/>
    </location>
</feature>
<dbReference type="CDD" id="cd17416">
    <property type="entry name" value="MFS_NPF1_2"/>
    <property type="match status" value="1"/>
</dbReference>
<evidence type="ECO:0000256" key="4">
    <source>
        <dbReference type="ARBA" id="ARBA00022989"/>
    </source>
</evidence>
<feature type="transmembrane region" description="Helical" evidence="7">
    <location>
        <begin position="365"/>
        <end position="387"/>
    </location>
</feature>
<feature type="transmembrane region" description="Helical" evidence="7">
    <location>
        <begin position="1090"/>
        <end position="1113"/>
    </location>
</feature>